<keyword evidence="1 3" id="KW-0732">Signal</keyword>
<evidence type="ECO:0000256" key="1">
    <source>
        <dbReference type="ARBA" id="ARBA00022729"/>
    </source>
</evidence>
<dbReference type="SMART" id="SM00236">
    <property type="entry name" value="fCBD"/>
    <property type="match status" value="1"/>
</dbReference>
<proteinExistence type="predicted"/>
<organism evidence="5 6">
    <name type="scientific">Cephalotrichum gorgonifer</name>
    <dbReference type="NCBI Taxonomy" id="2041049"/>
    <lineage>
        <taxon>Eukaryota</taxon>
        <taxon>Fungi</taxon>
        <taxon>Dikarya</taxon>
        <taxon>Ascomycota</taxon>
        <taxon>Pezizomycotina</taxon>
        <taxon>Sordariomycetes</taxon>
        <taxon>Hypocreomycetidae</taxon>
        <taxon>Microascales</taxon>
        <taxon>Microascaceae</taxon>
        <taxon>Cephalotrichum</taxon>
    </lineage>
</organism>
<dbReference type="SUPFAM" id="SSF57180">
    <property type="entry name" value="Cellulose-binding domain"/>
    <property type="match status" value="1"/>
</dbReference>
<protein>
    <recommendedName>
        <fullName evidence="4">CBM1 domain-containing protein</fullName>
    </recommendedName>
</protein>
<dbReference type="PROSITE" id="PS51164">
    <property type="entry name" value="CBM1_2"/>
    <property type="match status" value="1"/>
</dbReference>
<feature type="region of interest" description="Disordered" evidence="2">
    <location>
        <begin position="32"/>
        <end position="51"/>
    </location>
</feature>
<comment type="caution">
    <text evidence="5">The sequence shown here is derived from an EMBL/GenBank/DDBJ whole genome shotgun (WGS) entry which is preliminary data.</text>
</comment>
<gene>
    <name evidence="5" type="ORF">DNG_08860</name>
</gene>
<feature type="chain" id="PRO_5042189742" description="CBM1 domain-containing protein" evidence="3">
    <location>
        <begin position="19"/>
        <end position="161"/>
    </location>
</feature>
<dbReference type="GO" id="GO:0030248">
    <property type="term" value="F:cellulose binding"/>
    <property type="evidence" value="ECO:0007669"/>
    <property type="project" value="InterPro"/>
</dbReference>
<sequence>MIFANTLLALAAAVGVSAQRCRFGGCNGGGNTTPAPAPTTPAPPPPPRGATQSIWGQCGGVNWEYATACPTGAYCYNDGENEWYSQCIPEEDDRGGVPVLDNPNVETRILTTIFDVPGPTPTVVTTYITIFTQAPPPPPTSVPHVTITAVPDSPIGKRWSA</sequence>
<dbReference type="InterPro" id="IPR000254">
    <property type="entry name" value="CBD"/>
</dbReference>
<dbReference type="Proteomes" id="UP001187682">
    <property type="component" value="Unassembled WGS sequence"/>
</dbReference>
<feature type="compositionally biased region" description="Pro residues" evidence="2">
    <location>
        <begin position="35"/>
        <end position="48"/>
    </location>
</feature>
<evidence type="ECO:0000256" key="2">
    <source>
        <dbReference type="SAM" id="MobiDB-lite"/>
    </source>
</evidence>
<keyword evidence="6" id="KW-1185">Reference proteome</keyword>
<evidence type="ECO:0000256" key="3">
    <source>
        <dbReference type="SAM" id="SignalP"/>
    </source>
</evidence>
<evidence type="ECO:0000313" key="6">
    <source>
        <dbReference type="Proteomes" id="UP001187682"/>
    </source>
</evidence>
<dbReference type="GO" id="GO:0005975">
    <property type="term" value="P:carbohydrate metabolic process"/>
    <property type="evidence" value="ECO:0007669"/>
    <property type="project" value="InterPro"/>
</dbReference>
<feature type="signal peptide" evidence="3">
    <location>
        <begin position="1"/>
        <end position="18"/>
    </location>
</feature>
<accession>A0AAE8N4F7</accession>
<dbReference type="GO" id="GO:0005576">
    <property type="term" value="C:extracellular region"/>
    <property type="evidence" value="ECO:0007669"/>
    <property type="project" value="InterPro"/>
</dbReference>
<feature type="domain" description="CBM1" evidence="4">
    <location>
        <begin position="50"/>
        <end position="88"/>
    </location>
</feature>
<dbReference type="InterPro" id="IPR035971">
    <property type="entry name" value="CBD_sf"/>
</dbReference>
<dbReference type="EMBL" id="ONZQ02000015">
    <property type="protein sequence ID" value="SPO06171.1"/>
    <property type="molecule type" value="Genomic_DNA"/>
</dbReference>
<reference evidence="5" key="1">
    <citation type="submission" date="2018-03" db="EMBL/GenBank/DDBJ databases">
        <authorList>
            <person name="Guldener U."/>
        </authorList>
    </citation>
    <scope>NUCLEOTIDE SEQUENCE</scope>
</reference>
<name>A0AAE8N4F7_9PEZI</name>
<evidence type="ECO:0000259" key="4">
    <source>
        <dbReference type="PROSITE" id="PS51164"/>
    </source>
</evidence>
<dbReference type="AlphaFoldDB" id="A0AAE8N4F7"/>
<evidence type="ECO:0000313" key="5">
    <source>
        <dbReference type="EMBL" id="SPO06171.1"/>
    </source>
</evidence>
<dbReference type="Pfam" id="PF00734">
    <property type="entry name" value="CBM_1"/>
    <property type="match status" value="1"/>
</dbReference>